<dbReference type="InterPro" id="IPR040858">
    <property type="entry name" value="Raf1_C"/>
</dbReference>
<dbReference type="PANTHER" id="PTHR35299:SF6">
    <property type="entry name" value="RUBISCO ACCUMULATION FACTOR 1"/>
    <property type="match status" value="1"/>
</dbReference>
<dbReference type="InterPro" id="IPR040781">
    <property type="entry name" value="Raf1_HTH"/>
</dbReference>
<dbReference type="HAMAP" id="MF_00856">
    <property type="entry name" value="Raf1"/>
    <property type="match status" value="1"/>
</dbReference>
<dbReference type="InterPro" id="IPR037494">
    <property type="entry name" value="RAF1"/>
</dbReference>
<dbReference type="GO" id="GO:0005737">
    <property type="term" value="C:cytoplasm"/>
    <property type="evidence" value="ECO:0007669"/>
    <property type="project" value="UniProtKB-SubCell"/>
</dbReference>
<sequence length="356" mass="39473">MPEAQATTPAAIDTLKTQLRRKEGNWVEWGKACNTLQKAGLSPQAIFEATGFEPIQQNQLIVASQVFDSMVAGGVSDSARTHYETRGSDSLYEFRILAHSDRAAAADFAYSNELDSDQVKEIVKALRDFTYSETPPPGFEKTMGDAAAYYYWRLARQQGDLQARSRLIAQSLRFVTSSSARSQIEKLLTDFSVVKQKPAPRLPIFRLENEADAPVIMPVAGQMPIPTADYSAVPGANPEEPFGMVKFSGTGAWLPVPGWLVILKSEDPIALLANGSDLPNLPDHLSATEPVMVIVDRAKRDWDEFSYYAIDAGGVIAFKWFDEAPQEKLLGSIILIMRPQKILDASYTQEYWQTDE</sequence>
<feature type="domain" description="Rubisco accumulation factor 1 C-terminal" evidence="7">
    <location>
        <begin position="202"/>
        <end position="341"/>
    </location>
</feature>
<dbReference type="AlphaFoldDB" id="A0A2W4WXJ6"/>
<keyword evidence="4 6" id="KW-0120">Carbon dioxide fixation</keyword>
<evidence type="ECO:0000256" key="5">
    <source>
        <dbReference type="ARBA" id="ARBA00023859"/>
    </source>
</evidence>
<dbReference type="GO" id="GO:0110102">
    <property type="term" value="P:ribulose bisphosphate carboxylase complex assembly"/>
    <property type="evidence" value="ECO:0007669"/>
    <property type="project" value="UniProtKB-UniRule"/>
</dbReference>
<dbReference type="Pfam" id="PF18579">
    <property type="entry name" value="Raf1_HTH"/>
    <property type="match status" value="1"/>
</dbReference>
<evidence type="ECO:0000256" key="6">
    <source>
        <dbReference type="HAMAP-Rule" id="MF_00856"/>
    </source>
</evidence>
<gene>
    <name evidence="6" type="primary">raf1</name>
    <name evidence="10" type="ORF">DCF15_16590</name>
</gene>
<evidence type="ECO:0000256" key="3">
    <source>
        <dbReference type="ARBA" id="ARBA00023186"/>
    </source>
</evidence>
<name>A0A2W4WXJ6_9CYAN</name>
<evidence type="ECO:0000259" key="7">
    <source>
        <dbReference type="Pfam" id="PF18087"/>
    </source>
</evidence>
<protein>
    <recommendedName>
        <fullName evidence="5 6">RuBisCO accumulation factor 1</fullName>
    </recommendedName>
</protein>
<keyword evidence="3 6" id="KW-0143">Chaperone</keyword>
<comment type="function">
    <text evidence="6">A major RuBisCO chaperone. Acts after GroEL-GroES chaperonin to fold and/or assemble the large subunit of RuBisCO (ccbL, rbcL). Cooperates with RbcX in RbcL folding, plays the major role in assembly of dimers into RbcL(8)-Raf1(8) intermediate complexes. RbcS replaces Raf1, leading to holoenzyme formation.</text>
</comment>
<proteinExistence type="inferred from homology"/>
<comment type="caution">
    <text evidence="6">Lacks conserved residue(s) required for the propagation of feature annotation.</text>
</comment>
<comment type="subcellular location">
    <subcellularLocation>
        <location evidence="6">Cytoplasm</location>
    </subcellularLocation>
</comment>
<evidence type="ECO:0000259" key="8">
    <source>
        <dbReference type="Pfam" id="PF18578"/>
    </source>
</evidence>
<dbReference type="EMBL" id="QBMP01000204">
    <property type="protein sequence ID" value="PZO49716.1"/>
    <property type="molecule type" value="Genomic_DNA"/>
</dbReference>
<comment type="domain">
    <text evidence="6">Has 3 domains, the N-terminal alpha-helical domain, an extended flexible linker and the C-terminal beta-sheet domain. The 2 C-terminal beta-sheet domains are swapped and pack against each other to form the dimer interface.</text>
</comment>
<feature type="domain" description="Rubisco accumulation factor 1 helix turn helix" evidence="9">
    <location>
        <begin position="17"/>
        <end position="71"/>
    </location>
</feature>
<dbReference type="Pfam" id="PF18578">
    <property type="entry name" value="Raf1_N"/>
    <property type="match status" value="1"/>
</dbReference>
<dbReference type="InterPro" id="IPR046382">
    <property type="entry name" value="Raf1_cyn"/>
</dbReference>
<keyword evidence="2 6" id="KW-0602">Photosynthesis</keyword>
<comment type="subunit">
    <text evidence="6">Homodimer. Forms an RbcL(8)-Raf1(8) complex. Forms complexes of many stoichiometries with RbcL with and without RbcS. RbcX and Raf1 can bind simultaneously to RbcL.</text>
</comment>
<evidence type="ECO:0000256" key="1">
    <source>
        <dbReference type="ARBA" id="ARBA00022490"/>
    </source>
</evidence>
<dbReference type="Pfam" id="PF18087">
    <property type="entry name" value="RuBisCo_chap_C"/>
    <property type="match status" value="1"/>
</dbReference>
<evidence type="ECO:0000259" key="9">
    <source>
        <dbReference type="Pfam" id="PF18579"/>
    </source>
</evidence>
<reference evidence="11" key="1">
    <citation type="submission" date="2018-04" db="EMBL/GenBank/DDBJ databases">
        <authorList>
            <person name="Cornet L."/>
        </authorList>
    </citation>
    <scope>NUCLEOTIDE SEQUENCE [LARGE SCALE GENOMIC DNA]</scope>
</reference>
<keyword evidence="1 6" id="KW-0963">Cytoplasm</keyword>
<feature type="domain" description="Rubisco accumulation factor 1 alpha-helical" evidence="8">
    <location>
        <begin position="83"/>
        <end position="188"/>
    </location>
</feature>
<dbReference type="GO" id="GO:0015979">
    <property type="term" value="P:photosynthesis"/>
    <property type="evidence" value="ECO:0007669"/>
    <property type="project" value="UniProtKB-KW"/>
</dbReference>
<dbReference type="GO" id="GO:0015977">
    <property type="term" value="P:carbon fixation"/>
    <property type="evidence" value="ECO:0007669"/>
    <property type="project" value="UniProtKB-UniRule"/>
</dbReference>
<organism evidence="10 11">
    <name type="scientific">Phormidesmis priestleyi</name>
    <dbReference type="NCBI Taxonomy" id="268141"/>
    <lineage>
        <taxon>Bacteria</taxon>
        <taxon>Bacillati</taxon>
        <taxon>Cyanobacteriota</taxon>
        <taxon>Cyanophyceae</taxon>
        <taxon>Leptolyngbyales</taxon>
        <taxon>Leptolyngbyaceae</taxon>
        <taxon>Phormidesmis</taxon>
    </lineage>
</organism>
<evidence type="ECO:0000313" key="11">
    <source>
        <dbReference type="Proteomes" id="UP000249794"/>
    </source>
</evidence>
<evidence type="ECO:0000256" key="4">
    <source>
        <dbReference type="ARBA" id="ARBA00023300"/>
    </source>
</evidence>
<feature type="region of interest" description="N-terminal alpha-helix" evidence="6">
    <location>
        <begin position="9"/>
        <end position="190"/>
    </location>
</feature>
<evidence type="ECO:0000313" key="10">
    <source>
        <dbReference type="EMBL" id="PZO49716.1"/>
    </source>
</evidence>
<dbReference type="PANTHER" id="PTHR35299">
    <property type="entry name" value="RUBISCO ACCUMULATION FACTOR 1"/>
    <property type="match status" value="1"/>
</dbReference>
<accession>A0A2W4WXJ6</accession>
<comment type="similarity">
    <text evidence="6">Belongs to the RAF family.</text>
</comment>
<dbReference type="InterPro" id="IPR041358">
    <property type="entry name" value="Raf1_N"/>
</dbReference>
<dbReference type="Proteomes" id="UP000249794">
    <property type="component" value="Unassembled WGS sequence"/>
</dbReference>
<evidence type="ECO:0000256" key="2">
    <source>
        <dbReference type="ARBA" id="ARBA00022531"/>
    </source>
</evidence>
<comment type="caution">
    <text evidence="10">The sequence shown here is derived from an EMBL/GenBank/DDBJ whole genome shotgun (WGS) entry which is preliminary data.</text>
</comment>
<reference evidence="10 11" key="2">
    <citation type="submission" date="2018-06" db="EMBL/GenBank/DDBJ databases">
        <title>Metagenomic assembly of (sub)arctic Cyanobacteria and their associated microbiome from non-axenic cultures.</title>
        <authorList>
            <person name="Baurain D."/>
        </authorList>
    </citation>
    <scope>NUCLEOTIDE SEQUENCE [LARGE SCALE GENOMIC DNA]</scope>
    <source>
        <strain evidence="10">ULC027bin1</strain>
    </source>
</reference>